<dbReference type="GO" id="GO:0005509">
    <property type="term" value="F:calcium ion binding"/>
    <property type="evidence" value="ECO:0007669"/>
    <property type="project" value="InterPro"/>
</dbReference>
<reference evidence="3" key="1">
    <citation type="submission" date="2018-05" db="EMBL/GenBank/DDBJ databases">
        <authorList>
            <person name="Du Z."/>
            <person name="Wang X."/>
        </authorList>
    </citation>
    <scope>NUCLEOTIDE SEQUENCE [LARGE SCALE GENOMIC DNA]</scope>
    <source>
        <strain evidence="3">CQN31</strain>
    </source>
</reference>
<dbReference type="EMBL" id="QGNA01000002">
    <property type="protein sequence ID" value="PWS37353.1"/>
    <property type="molecule type" value="Genomic_DNA"/>
</dbReference>
<feature type="region of interest" description="Disordered" evidence="1">
    <location>
        <begin position="2010"/>
        <end position="2036"/>
    </location>
</feature>
<feature type="compositionally biased region" description="Gly residues" evidence="1">
    <location>
        <begin position="2018"/>
        <end position="2033"/>
    </location>
</feature>
<feature type="region of interest" description="Disordered" evidence="1">
    <location>
        <begin position="92"/>
        <end position="141"/>
    </location>
</feature>
<proteinExistence type="predicted"/>
<dbReference type="InterPro" id="IPR013783">
    <property type="entry name" value="Ig-like_fold"/>
</dbReference>
<feature type="region of interest" description="Disordered" evidence="1">
    <location>
        <begin position="155"/>
        <end position="197"/>
    </location>
</feature>
<protein>
    <submittedName>
        <fullName evidence="2">Uncharacterized protein</fullName>
    </submittedName>
</protein>
<dbReference type="OrthoDB" id="7875798at2"/>
<name>A0A317FFL7_9PROT</name>
<sequence>MTTEGVNEAAGEGLLSAEALRQLRATVRSLPNDAPAPATVLVGATGAAAAMGLAREAAAAVPDAAATLPDTAAPVARPHGTGEAEIRVAAAPGAEPPAQSPAPAASPRAAPGSAAPAAPPSDAAPTGGAASGSGAPPGEAAPLVLPITEIVTENSAPDLAPPAPEPDRDGDAEPATRQPPAPQVDDGTRIAGDGSGREDSWITIATRFASADVDGSERLLDSVRIEGVPQGAILSLGREVEAGVWEVGTADLMAGRVAILPPADSDATISLTLRVMAEDLDVGGRDLRELTATAEIRVAAVADAPLARAGDVAGAEDRAIPLDLAATLTDTDGSETLTLLLLGVPEGATLSAGTRNADSSWSLGAADLAGLTLTPPRDFSGSIALTLRATSTEAANGDAATVERSFAVQVAAVVDGASIAAEAAGREDQPIVLAVAFAPLSDPSERWDDIALIRGVPVGAALSAGENLGDGSWRVDRGALEAGRIAITPPQDSDAAIALTVEARVLEAEGTAATMTAVLRVAVEAVADAPSVAVASAAGAEDSAIALHLSAALVDSDGSESLALLLLGVPEGATLSAGARNADGSWSLDASDLPGLALTPPPDFSGGISLTLRATSTEAANGDQALREAAFNITVAPRAEADATLTAGGSGAEDSWIPIAASFVTGDADGSERLAETVLIEGVPDGARLNQGSSLYPGVWSVSQAALLAGEVALRPPPDSDATIGLTITATLLDDSAGGTDMRVLTARAEIAVTAVADAPLVSAADAAGEEDRAIALSLSAGLSDTDGSETLSLLLLGVPEGATLSAGTRNADGSWSLERSELTGLALTPPPDFAGRIALALRATSTETANGDAATVTRDFVVQVAAVLDGATLEATGSGAEDSAIPIRASFGASPDASERWDDTALIRGVPAGARLSAGEDLGDGIWRVDRAALADGRIAITPPTDSDAPIALTVEAVLRDTEGSGAARTVTTEVTVQVAAVADAPLASAADTAGEEDRAIPLALSSALRDTDGSEALSLLLLGVPEGAALSAGTRNADGSWRLDAADLATLTLTPPRDFAGEIALTLRATSTEAANGDAATVERPFIITVAPRADTAAISAGGSGNEDGWIAIRGTLATTDRDGSESLGPDLTIAGVPGGASLSHGTETAPGIWSVPRAVFETGELAILPPPHSDADITLRIGVTLTDGADSRVTEADATIVVRALADAPTVQVADAQGSEDTAIRLAGLGGALTDTDGSETLSFVMTGLPSGARLSAGTKNADGSWTLTPAQLASVSVTPPAQFSGSMNLSLTAVSTEARDGAPAARSTAGFTVFVDPVADAGRITGSRSGAEDSWIQVRPSYSTPDADGSETWSATTRIAGVPEGAVLNRGSDLGGSTWEVSTSDLRAGLVSIRPPPDSDADFTLTLRATLSDAGNGKVATREIAGSFAVTVRAVADAPLATAADVAGSEDTAIALDLSAALADRDGSETMALLILGVPEGATLSSGTRNADGSWSVPAADLGTLSLTPPRDFSGAIALTLRATATEARDGTSATVERRFAVQVEAVADAPTLRTGPAMGAEDSTIALRLSATTTDTDGSERIAAFRIRDLPGGAVLRAGGAVLAREADDSVLVEAAAAPTLTVTPPPGSDADFTLRVTAIAEEPNGSRAESVPRDLPVRVDAVADAPVWLRVGAAGAEDAPIPLELSARLADTDGSERLSYVISGVPDGAVLSAGSWRGPGSWSLTAEEAAGVTLTPPADFGGTITLTATAVAQETHGGSQALASVSFPVRVASVIDSTNWSASARGAEDAPIALNLAPPLRDRDGSERMTGEALVEGVPVGAVLRLADGSLVDTSGGAARIAVERLAGVTITMPQDSDVAARLAVTVTLAEPDGTSATLRGVVTVDPAGIADMPALKVGSVAAEGHGSSDPRQGWSALPVAAALADMDGSENLHVWIRDVPPGFVLSAGVAAGDGAWLLREAELPGLQFRPPAGYAGEAVLRVQAVALEREGGRAEEAAKLELRVAPPADGSGDGKGGDDSGGGDGAGPVAPMLWAEAACGKEDEKLPLPMKLDDPADGTTLTILVTGLPAGASLSAGILDPERDTWVLRPEELDGLQVIPPADFAGSIVPHVTAIAMDGTGATASTVQDVKLVFEAVADGPAIAAAPPAGAEDATIPLNLRITGADADGSESVVAVTLSGLSPGVRIAPAAGVTDNGDGTWTVDPEALGAVRLIPPENAHGTFGLTVTATVREASNGATATASRAVGVTVAPVPDAPAIAAADAAGTEDRPIALALSAALLDRDGSEALSVVVSGLPEGARLSAGINNGDGSWTLTPAQLSGLTVTPPADWSGTMALTLHGHAMERRTGQVATTSLPFRVSVAGAADAPLVDAASSAAGREDEAIALDIVARLTDRDGSETLTLVVTGVPAGASFSAGHANPDGSWTIPGAALPTLSFTPSPHFAGTLRLDFAATATEADGDVAATRFAMTVTVDPVADAPLIALAGVTGAEDGPIPLPIAATLTDTDGSESLVRFVVAGLPPGATLSAGTRRADGSWTLTPAEAPGVTLTPPAHFSGRLDLLVTAVSRETATGEEASGSAPLTVTVTPLADAPNLAVTPASGAEDSAIALPILATLADTDGSESLVRVVIGGVPEGFALSAGARGADGVWTLRPEEVAGLRLTPPANWSGSLELTVTAVSREAVTGEEAARSTTLPVTVTAIADAPLLAATDAHGVEDSAVALDLSVLQADTDGSERIAAIALGGLPAGFALSAGTRQGDGTWRLAEAELAGLRLVPPADWNGTLALTLSATAQDGASTTTATRGFAVTITPENDAPTLTLHAAQVAAVGQERAALLGDAGIADVDSPRMGGATITLSGAEAGEQLVFEGYEVREQDGRSLLGDTGVEIARAPDGTVTLAGTAEAGLYERVLESLAIENPTGLGAGTRGIAVTLRDAEGATAATQHVAIEVQPSFVAGGAPDAVLQGTAGHDSFQGGAGSETMRGGDGADLFLVMAGGGNDRIEGGTGSWIDTVEVRDAGAPGEGGWTLVLDADFGTTQGERAFDFAQPASGSVHFADGTQVELAQIERITW</sequence>
<dbReference type="InterPro" id="IPR011049">
    <property type="entry name" value="Serralysin-like_metalloprot_C"/>
</dbReference>
<dbReference type="Gene3D" id="2.60.40.10">
    <property type="entry name" value="Immunoglobulins"/>
    <property type="match status" value="1"/>
</dbReference>
<organism evidence="2 3">
    <name type="scientific">Falsiroseomonas bella</name>
    <dbReference type="NCBI Taxonomy" id="2184016"/>
    <lineage>
        <taxon>Bacteria</taxon>
        <taxon>Pseudomonadati</taxon>
        <taxon>Pseudomonadota</taxon>
        <taxon>Alphaproteobacteria</taxon>
        <taxon>Acetobacterales</taxon>
        <taxon>Roseomonadaceae</taxon>
        <taxon>Falsiroseomonas</taxon>
    </lineage>
</organism>
<dbReference type="Pfam" id="PF00353">
    <property type="entry name" value="HemolysinCabind"/>
    <property type="match status" value="2"/>
</dbReference>
<feature type="compositionally biased region" description="Low complexity" evidence="1">
    <location>
        <begin position="101"/>
        <end position="141"/>
    </location>
</feature>
<dbReference type="InterPro" id="IPR001343">
    <property type="entry name" value="Hemolysn_Ca-bd"/>
</dbReference>
<comment type="caution">
    <text evidence="2">The sequence shown here is derived from an EMBL/GenBank/DDBJ whole genome shotgun (WGS) entry which is preliminary data.</text>
</comment>
<evidence type="ECO:0000313" key="2">
    <source>
        <dbReference type="EMBL" id="PWS37353.1"/>
    </source>
</evidence>
<dbReference type="SUPFAM" id="SSF51120">
    <property type="entry name" value="beta-Roll"/>
    <property type="match status" value="1"/>
</dbReference>
<dbReference type="Gene3D" id="2.150.10.10">
    <property type="entry name" value="Serralysin-like metalloprotease, C-terminal"/>
    <property type="match status" value="1"/>
</dbReference>
<dbReference type="Proteomes" id="UP000245765">
    <property type="component" value="Unassembled WGS sequence"/>
</dbReference>
<dbReference type="RefSeq" id="WP_109870461.1">
    <property type="nucleotide sequence ID" value="NZ_QGNA01000002.1"/>
</dbReference>
<gene>
    <name evidence="2" type="ORF">DFH01_10955</name>
</gene>
<evidence type="ECO:0000313" key="3">
    <source>
        <dbReference type="Proteomes" id="UP000245765"/>
    </source>
</evidence>
<accession>A0A317FFL7</accession>
<evidence type="ECO:0000256" key="1">
    <source>
        <dbReference type="SAM" id="MobiDB-lite"/>
    </source>
</evidence>
<keyword evidence="3" id="KW-1185">Reference proteome</keyword>